<name>A0A521BFD7_9RHOB</name>
<proteinExistence type="predicted"/>
<dbReference type="InterPro" id="IPR018958">
    <property type="entry name" value="Knr4/Smi1-like_dom"/>
</dbReference>
<evidence type="ECO:0000259" key="1">
    <source>
        <dbReference type="Pfam" id="PF09346"/>
    </source>
</evidence>
<dbReference type="Pfam" id="PF09346">
    <property type="entry name" value="SMI1_KNR4"/>
    <property type="match status" value="1"/>
</dbReference>
<dbReference type="InterPro" id="IPR037883">
    <property type="entry name" value="Knr4/Smi1-like_sf"/>
</dbReference>
<dbReference type="RefSeq" id="WP_185958572.1">
    <property type="nucleotide sequence ID" value="NZ_FXTK01000002.1"/>
</dbReference>
<dbReference type="Gene3D" id="3.40.1580.10">
    <property type="entry name" value="SMI1/KNR4-like"/>
    <property type="match status" value="1"/>
</dbReference>
<reference evidence="2 3" key="1">
    <citation type="submission" date="2017-05" db="EMBL/GenBank/DDBJ databases">
        <authorList>
            <person name="Varghese N."/>
            <person name="Submissions S."/>
        </authorList>
    </citation>
    <scope>NUCLEOTIDE SEQUENCE [LARGE SCALE GENOMIC DNA]</scope>
    <source>
        <strain evidence="2 3">DSM 100094</strain>
    </source>
</reference>
<dbReference type="Proteomes" id="UP000319014">
    <property type="component" value="Unassembled WGS sequence"/>
</dbReference>
<accession>A0A521BFD7</accession>
<evidence type="ECO:0000313" key="3">
    <source>
        <dbReference type="Proteomes" id="UP000319014"/>
    </source>
</evidence>
<dbReference type="SUPFAM" id="SSF160631">
    <property type="entry name" value="SMI1/KNR4-like"/>
    <property type="match status" value="1"/>
</dbReference>
<evidence type="ECO:0000313" key="2">
    <source>
        <dbReference type="EMBL" id="SMO45818.1"/>
    </source>
</evidence>
<dbReference type="EMBL" id="FXTK01000002">
    <property type="protein sequence ID" value="SMO45818.1"/>
    <property type="molecule type" value="Genomic_DNA"/>
</dbReference>
<feature type="domain" description="Knr4/Smi1-like" evidence="1">
    <location>
        <begin position="24"/>
        <end position="138"/>
    </location>
</feature>
<dbReference type="AlphaFoldDB" id="A0A521BFD7"/>
<sequence>MWIDELAELMPPPAIEARGAIAQTADWERAEVELGVKLPADYRAFLDRWGAGSIGPFMHPYTPAAGFHPVITLPSGVTGEARAYASLKENHPASLVWPVYPAHGSLMSFAVTDNGDYVGWLVGPGDPNDWPVAVVDDEYGNMQVFDGLTFGPFLLGVVTGRIRPEAFPDDLWNKTPLRFSPSQPQEKFLKAE</sequence>
<organism evidence="2 3">
    <name type="scientific">Paracoccus laeviglucosivorans</name>
    <dbReference type="NCBI Taxonomy" id="1197861"/>
    <lineage>
        <taxon>Bacteria</taxon>
        <taxon>Pseudomonadati</taxon>
        <taxon>Pseudomonadota</taxon>
        <taxon>Alphaproteobacteria</taxon>
        <taxon>Rhodobacterales</taxon>
        <taxon>Paracoccaceae</taxon>
        <taxon>Paracoccus</taxon>
    </lineage>
</organism>
<keyword evidence="3" id="KW-1185">Reference proteome</keyword>
<protein>
    <submittedName>
        <fullName evidence="2">SMI1-KNR4 cell-wall</fullName>
    </submittedName>
</protein>
<gene>
    <name evidence="2" type="ORF">SAMN06265221_102271</name>
</gene>